<reference evidence="4" key="2">
    <citation type="submission" date="2023-04" db="EMBL/GenBank/DDBJ databases">
        <title>'Rhodoalgimonas zhirmunskyi' gen. nov., isolated from a red alga.</title>
        <authorList>
            <person name="Nedashkovskaya O.I."/>
            <person name="Otstavnykh N.Y."/>
            <person name="Bystritskaya E.P."/>
            <person name="Balabanova L.A."/>
            <person name="Isaeva M.P."/>
        </authorList>
    </citation>
    <scope>NUCLEOTIDE SEQUENCE</scope>
    <source>
        <strain evidence="4">10Alg 79</strain>
    </source>
</reference>
<keyword evidence="2 4" id="KW-0378">Hydrolase</keyword>
<sequence>MKLGIGIALVLAGFVVLVLWMAARHESRAEAAFPPEGQFVEVQGHRVHVVVLGEENAGRDLVLIHGSSGNTRDMTFDIAPELAKRYRVAVFDRPGLGYTDRINTTGATINQQAALLQEAAAQLGFERPLVLGHSYGGAVALAWAVDARDQLAGLVLVSSPTQPWTSDLSLYYKTLSNPVLGPMVIPVLTAFVPDSLVEREVSSIFAPQDAPEGYPHAVAAALTLRRDSLRANALQRANLLDEITNLQPRYGQIDVPVEIVHGRADRIVGAEIHVPPFLKQVPKANATLLPGIGHMPHHVAMDHVIAAIDRAAARANLLSNTATRASE</sequence>
<dbReference type="Pfam" id="PF00561">
    <property type="entry name" value="Abhydrolase_1"/>
    <property type="match status" value="1"/>
</dbReference>
<organism evidence="4 5">
    <name type="scientific">Rhodalgimonas zhirmunskyi</name>
    <dbReference type="NCBI Taxonomy" id="2964767"/>
    <lineage>
        <taxon>Bacteria</taxon>
        <taxon>Pseudomonadati</taxon>
        <taxon>Pseudomonadota</taxon>
        <taxon>Alphaproteobacteria</taxon>
        <taxon>Rhodobacterales</taxon>
        <taxon>Roseobacteraceae</taxon>
        <taxon>Rhodalgimonas</taxon>
    </lineage>
</organism>
<dbReference type="Gene3D" id="3.40.50.1820">
    <property type="entry name" value="alpha/beta hydrolase"/>
    <property type="match status" value="1"/>
</dbReference>
<name>A0AAJ1U7Q8_9RHOB</name>
<keyword evidence="5" id="KW-1185">Reference proteome</keyword>
<dbReference type="EMBL" id="JANFFA010000001">
    <property type="protein sequence ID" value="MDQ2092853.1"/>
    <property type="molecule type" value="Genomic_DNA"/>
</dbReference>
<evidence type="ECO:0000256" key="2">
    <source>
        <dbReference type="ARBA" id="ARBA00022801"/>
    </source>
</evidence>
<reference evidence="4" key="1">
    <citation type="submission" date="2022-07" db="EMBL/GenBank/DDBJ databases">
        <authorList>
            <person name="Otstavnykh N."/>
            <person name="Isaeva M."/>
            <person name="Bystritskaya E."/>
        </authorList>
    </citation>
    <scope>NUCLEOTIDE SEQUENCE</scope>
    <source>
        <strain evidence="4">10Alg 79</strain>
    </source>
</reference>
<dbReference type="PANTHER" id="PTHR43798">
    <property type="entry name" value="MONOACYLGLYCEROL LIPASE"/>
    <property type="match status" value="1"/>
</dbReference>
<dbReference type="RefSeq" id="WP_317624466.1">
    <property type="nucleotide sequence ID" value="NZ_JANFFA010000001.1"/>
</dbReference>
<gene>
    <name evidence="4" type="ORF">NOI20_01875</name>
</gene>
<accession>A0AAJ1U7Q8</accession>
<dbReference type="AlphaFoldDB" id="A0AAJ1U7Q8"/>
<dbReference type="InterPro" id="IPR000073">
    <property type="entry name" value="AB_hydrolase_1"/>
</dbReference>
<evidence type="ECO:0000259" key="3">
    <source>
        <dbReference type="Pfam" id="PF00561"/>
    </source>
</evidence>
<feature type="domain" description="AB hydrolase-1" evidence="3">
    <location>
        <begin position="61"/>
        <end position="298"/>
    </location>
</feature>
<proteinExistence type="inferred from homology"/>
<dbReference type="PANTHER" id="PTHR43798:SF5">
    <property type="entry name" value="MONOACYLGLYCEROL LIPASE ABHD6"/>
    <property type="match status" value="1"/>
</dbReference>
<dbReference type="GO" id="GO:0008233">
    <property type="term" value="F:peptidase activity"/>
    <property type="evidence" value="ECO:0007669"/>
    <property type="project" value="InterPro"/>
</dbReference>
<dbReference type="InterPro" id="IPR002410">
    <property type="entry name" value="Peptidase_S33"/>
</dbReference>
<dbReference type="PRINTS" id="PR00111">
    <property type="entry name" value="ABHYDROLASE"/>
</dbReference>
<dbReference type="GO" id="GO:0046464">
    <property type="term" value="P:acylglycerol catabolic process"/>
    <property type="evidence" value="ECO:0007669"/>
    <property type="project" value="TreeGrafter"/>
</dbReference>
<evidence type="ECO:0000313" key="5">
    <source>
        <dbReference type="Proteomes" id="UP001227162"/>
    </source>
</evidence>
<dbReference type="InterPro" id="IPR029058">
    <property type="entry name" value="AB_hydrolase_fold"/>
</dbReference>
<comment type="similarity">
    <text evidence="1">Belongs to the peptidase S33 family.</text>
</comment>
<protein>
    <submittedName>
        <fullName evidence="4">Alpha/beta hydrolase</fullName>
    </submittedName>
</protein>
<dbReference type="InterPro" id="IPR050266">
    <property type="entry name" value="AB_hydrolase_sf"/>
</dbReference>
<dbReference type="Proteomes" id="UP001227162">
    <property type="component" value="Unassembled WGS sequence"/>
</dbReference>
<dbReference type="SUPFAM" id="SSF53474">
    <property type="entry name" value="alpha/beta-Hydrolases"/>
    <property type="match status" value="1"/>
</dbReference>
<dbReference type="GO" id="GO:0016020">
    <property type="term" value="C:membrane"/>
    <property type="evidence" value="ECO:0007669"/>
    <property type="project" value="TreeGrafter"/>
</dbReference>
<dbReference type="PRINTS" id="PR00793">
    <property type="entry name" value="PROAMNOPTASE"/>
</dbReference>
<comment type="caution">
    <text evidence="4">The sequence shown here is derived from an EMBL/GenBank/DDBJ whole genome shotgun (WGS) entry which is preliminary data.</text>
</comment>
<dbReference type="GO" id="GO:0047372">
    <property type="term" value="F:monoacylglycerol lipase activity"/>
    <property type="evidence" value="ECO:0007669"/>
    <property type="project" value="TreeGrafter"/>
</dbReference>
<evidence type="ECO:0000256" key="1">
    <source>
        <dbReference type="ARBA" id="ARBA00010088"/>
    </source>
</evidence>
<dbReference type="GO" id="GO:0006508">
    <property type="term" value="P:proteolysis"/>
    <property type="evidence" value="ECO:0007669"/>
    <property type="project" value="InterPro"/>
</dbReference>
<evidence type="ECO:0000313" key="4">
    <source>
        <dbReference type="EMBL" id="MDQ2092853.1"/>
    </source>
</evidence>